<feature type="coiled-coil region" evidence="1">
    <location>
        <begin position="150"/>
        <end position="184"/>
    </location>
</feature>
<feature type="coiled-coil region" evidence="1">
    <location>
        <begin position="88"/>
        <end position="122"/>
    </location>
</feature>
<gene>
    <name evidence="3" type="ORF">OY187_21605</name>
</gene>
<evidence type="ECO:0000313" key="4">
    <source>
        <dbReference type="Proteomes" id="UP001084650"/>
    </source>
</evidence>
<dbReference type="Proteomes" id="UP001084650">
    <property type="component" value="Unassembled WGS sequence"/>
</dbReference>
<feature type="region of interest" description="Disordered" evidence="2">
    <location>
        <begin position="1"/>
        <end position="21"/>
    </location>
</feature>
<reference evidence="3" key="1">
    <citation type="submission" date="2022-12" db="EMBL/GenBank/DDBJ databases">
        <title>Whole genome sequence of Mycolicibacterium iranicum strain SBH312.</title>
        <authorList>
            <person name="Jani J."/>
            <person name="Arifin Mustapha Z."/>
            <person name="Ahmed K."/>
            <person name="Kai Ling C."/>
        </authorList>
    </citation>
    <scope>NUCLEOTIDE SEQUENCE</scope>
    <source>
        <strain evidence="3">SBH312</strain>
    </source>
</reference>
<dbReference type="Pfam" id="PF19776">
    <property type="entry name" value="DUF6262"/>
    <property type="match status" value="1"/>
</dbReference>
<evidence type="ECO:0000256" key="1">
    <source>
        <dbReference type="SAM" id="Coils"/>
    </source>
</evidence>
<keyword evidence="4" id="KW-1185">Reference proteome</keyword>
<dbReference type="EMBL" id="JAPQYE010000011">
    <property type="protein sequence ID" value="MCZ0730650.1"/>
    <property type="molecule type" value="Genomic_DNA"/>
</dbReference>
<dbReference type="RefSeq" id="WP_268787171.1">
    <property type="nucleotide sequence ID" value="NZ_JAPQYE010000011.1"/>
</dbReference>
<evidence type="ECO:0000256" key="2">
    <source>
        <dbReference type="SAM" id="MobiDB-lite"/>
    </source>
</evidence>
<feature type="compositionally biased region" description="Basic and acidic residues" evidence="2">
    <location>
        <begin position="1"/>
        <end position="14"/>
    </location>
</feature>
<name>A0ABT4HKF4_MYCIR</name>
<dbReference type="InterPro" id="IPR046229">
    <property type="entry name" value="TnpC-like"/>
</dbReference>
<evidence type="ECO:0000313" key="3">
    <source>
        <dbReference type="EMBL" id="MCZ0730650.1"/>
    </source>
</evidence>
<accession>A0ABT4HKF4</accession>
<keyword evidence="1" id="KW-0175">Coiled coil</keyword>
<proteinExistence type="predicted"/>
<organism evidence="3 4">
    <name type="scientific">Mycolicibacterium iranicum</name>
    <name type="common">Mycobacterium iranicum</name>
    <dbReference type="NCBI Taxonomy" id="912594"/>
    <lineage>
        <taxon>Bacteria</taxon>
        <taxon>Bacillati</taxon>
        <taxon>Actinomycetota</taxon>
        <taxon>Actinomycetes</taxon>
        <taxon>Mycobacteriales</taxon>
        <taxon>Mycobacteriaceae</taxon>
        <taxon>Mycolicibacterium</taxon>
    </lineage>
</organism>
<protein>
    <submittedName>
        <fullName evidence="3">DUF6262 family protein</fullName>
    </submittedName>
</protein>
<comment type="caution">
    <text evidence="3">The sequence shown here is derived from an EMBL/GenBank/DDBJ whole genome shotgun (WGS) entry which is preliminary data.</text>
</comment>
<sequence length="193" mass="21515">MDDRTRSLHEAKRADSRRKHERVTATVRRLLASGSRISFARVAREANVSTWLVYNSAELKTSIQDAIDQQNADGLTPAPARPATALTNSSLATDLALARAEIKSVKQERDRLRKRIERVLGDEIREVDRNQLVERITELEQLLRLAHTDLADSTRTVAALTEQAQELTEQLDAVRILNQQLIRQGSTAATAGA</sequence>